<name>A0A4D6L022_VIGUN</name>
<proteinExistence type="predicted"/>
<organism evidence="1 2">
    <name type="scientific">Vigna unguiculata</name>
    <name type="common">Cowpea</name>
    <dbReference type="NCBI Taxonomy" id="3917"/>
    <lineage>
        <taxon>Eukaryota</taxon>
        <taxon>Viridiplantae</taxon>
        <taxon>Streptophyta</taxon>
        <taxon>Embryophyta</taxon>
        <taxon>Tracheophyta</taxon>
        <taxon>Spermatophyta</taxon>
        <taxon>Magnoliopsida</taxon>
        <taxon>eudicotyledons</taxon>
        <taxon>Gunneridae</taxon>
        <taxon>Pentapetalae</taxon>
        <taxon>rosids</taxon>
        <taxon>fabids</taxon>
        <taxon>Fabales</taxon>
        <taxon>Fabaceae</taxon>
        <taxon>Papilionoideae</taxon>
        <taxon>50 kb inversion clade</taxon>
        <taxon>NPAAA clade</taxon>
        <taxon>indigoferoid/millettioid clade</taxon>
        <taxon>Phaseoleae</taxon>
        <taxon>Vigna</taxon>
    </lineage>
</organism>
<protein>
    <submittedName>
        <fullName evidence="1">Uncharacterized protein</fullName>
    </submittedName>
</protein>
<accession>A0A4D6L022</accession>
<dbReference type="Proteomes" id="UP000501690">
    <property type="component" value="Linkage Group LG2"/>
</dbReference>
<gene>
    <name evidence="1" type="ORF">DEO72_LG2g2341</name>
</gene>
<keyword evidence="2" id="KW-1185">Reference proteome</keyword>
<dbReference type="EMBL" id="CP039346">
    <property type="protein sequence ID" value="QCD82009.1"/>
    <property type="molecule type" value="Genomic_DNA"/>
</dbReference>
<dbReference type="AlphaFoldDB" id="A0A4D6L022"/>
<evidence type="ECO:0000313" key="1">
    <source>
        <dbReference type="EMBL" id="QCD82009.1"/>
    </source>
</evidence>
<sequence length="133" mass="14647">MKTVLCTLERRTVWWRWRMCATKVGEDQMGENQTEKTEEECVEAVWEKRTMREKWLGQRFLMMGAGNQILSWGLFWGCNGAGVCVLGVLLGGAASGFGGAGVWDEILGGVGRSPFTEACGLPTQAFKINLGLP</sequence>
<reference evidence="1 2" key="1">
    <citation type="submission" date="2019-04" db="EMBL/GenBank/DDBJ databases">
        <title>An improved genome assembly and genetic linkage map for asparagus bean, Vigna unguiculata ssp. sesquipedialis.</title>
        <authorList>
            <person name="Xia Q."/>
            <person name="Zhang R."/>
            <person name="Dong Y."/>
        </authorList>
    </citation>
    <scope>NUCLEOTIDE SEQUENCE [LARGE SCALE GENOMIC DNA]</scope>
    <source>
        <tissue evidence="1">Leaf</tissue>
    </source>
</reference>
<evidence type="ECO:0000313" key="2">
    <source>
        <dbReference type="Proteomes" id="UP000501690"/>
    </source>
</evidence>